<sequence>MPLLYMVCLFFWASIAQAHEGRPVYVKLSHVGATSYALQWKTPPVLPQGKEPLIQLSNPTCQRSDPLLYRSLHGHTLYECQGASEAIEVVLEYPSGNPSLSTLLVYEDETGDQVQQIFGPDQTRLKPVVTSGLWQVAGDYITSGITHILSGYDHLLFVICLLFIARGLRRTLLTITGFTIAHSITLALSVLQVVYVPPVFIECLIALSIVVLAAEVSRGNRGTLAWRYPTLIAVGFGLLHGFGFASVLLEVGLPPNLQFAALAFFNLGVELGQILFVALCLAAYQLASRGLRVPQQRVAAFSAIIIFASGTIAAYWLTERSYMLFNGLS</sequence>
<dbReference type="RefSeq" id="WP_068006515.1">
    <property type="nucleotide sequence ID" value="NZ_FOFM01000017.1"/>
</dbReference>
<feature type="transmembrane region" description="Helical" evidence="1">
    <location>
        <begin position="145"/>
        <end position="165"/>
    </location>
</feature>
<protein>
    <submittedName>
        <fullName evidence="3">HupE / UreJ protein</fullName>
    </submittedName>
</protein>
<accession>A0A165Y2W8</accession>
<gene>
    <name evidence="3" type="ORF">PsAD2_02607</name>
</gene>
<keyword evidence="1" id="KW-1133">Transmembrane helix</keyword>
<proteinExistence type="predicted"/>
<organism evidence="3 4">
    <name type="scientific">Pseudovibrio axinellae</name>
    <dbReference type="NCBI Taxonomy" id="989403"/>
    <lineage>
        <taxon>Bacteria</taxon>
        <taxon>Pseudomonadati</taxon>
        <taxon>Pseudomonadota</taxon>
        <taxon>Alphaproteobacteria</taxon>
        <taxon>Hyphomicrobiales</taxon>
        <taxon>Stappiaceae</taxon>
        <taxon>Pseudovibrio</taxon>
    </lineage>
</organism>
<evidence type="ECO:0000313" key="3">
    <source>
        <dbReference type="EMBL" id="KZL18383.1"/>
    </source>
</evidence>
<dbReference type="OrthoDB" id="9808870at2"/>
<feature type="transmembrane region" description="Helical" evidence="1">
    <location>
        <begin position="261"/>
        <end position="286"/>
    </location>
</feature>
<reference evidence="3 4" key="1">
    <citation type="journal article" date="2016" name="Front. Microbiol.">
        <title>Comparative Genomic Analysis Reveals a Diverse Repertoire of Genes Involved in Prokaryote-Eukaryote Interactions within the Pseudovibrio Genus.</title>
        <authorList>
            <person name="Romano S."/>
            <person name="Fernandez-Guerra A."/>
            <person name="Reen F.J."/>
            <person name="Glockner F.O."/>
            <person name="Crowley S.P."/>
            <person name="O'Sullivan O."/>
            <person name="Cotter P.D."/>
            <person name="Adams C."/>
            <person name="Dobson A.D."/>
            <person name="O'Gara F."/>
        </authorList>
    </citation>
    <scope>NUCLEOTIDE SEQUENCE [LARGE SCALE GENOMIC DNA]</scope>
    <source>
        <strain evidence="3 4">Ad2</strain>
    </source>
</reference>
<evidence type="ECO:0000256" key="2">
    <source>
        <dbReference type="SAM" id="SignalP"/>
    </source>
</evidence>
<feature type="signal peptide" evidence="2">
    <location>
        <begin position="1"/>
        <end position="18"/>
    </location>
</feature>
<feature type="transmembrane region" description="Helical" evidence="1">
    <location>
        <begin position="228"/>
        <end position="249"/>
    </location>
</feature>
<dbReference type="InterPro" id="IPR032809">
    <property type="entry name" value="Put_HupE_UreJ"/>
</dbReference>
<feature type="transmembrane region" description="Helical" evidence="1">
    <location>
        <begin position="172"/>
        <end position="193"/>
    </location>
</feature>
<dbReference type="PATRIC" id="fig|989403.3.peg.2789"/>
<keyword evidence="2" id="KW-0732">Signal</keyword>
<evidence type="ECO:0000313" key="4">
    <source>
        <dbReference type="Proteomes" id="UP000076577"/>
    </source>
</evidence>
<feature type="transmembrane region" description="Helical" evidence="1">
    <location>
        <begin position="298"/>
        <end position="317"/>
    </location>
</feature>
<dbReference type="AlphaFoldDB" id="A0A165Y2W8"/>
<keyword evidence="4" id="KW-1185">Reference proteome</keyword>
<feature type="transmembrane region" description="Helical" evidence="1">
    <location>
        <begin position="199"/>
        <end position="216"/>
    </location>
</feature>
<evidence type="ECO:0000256" key="1">
    <source>
        <dbReference type="SAM" id="Phobius"/>
    </source>
</evidence>
<dbReference type="STRING" id="989403.SAMN05421798_11735"/>
<dbReference type="Pfam" id="PF13795">
    <property type="entry name" value="HupE_UreJ_2"/>
    <property type="match status" value="1"/>
</dbReference>
<dbReference type="Proteomes" id="UP000076577">
    <property type="component" value="Unassembled WGS sequence"/>
</dbReference>
<keyword evidence="1" id="KW-0472">Membrane</keyword>
<keyword evidence="1" id="KW-0812">Transmembrane</keyword>
<name>A0A165Y2W8_9HYPH</name>
<feature type="chain" id="PRO_5007869150" evidence="2">
    <location>
        <begin position="19"/>
        <end position="329"/>
    </location>
</feature>
<comment type="caution">
    <text evidence="3">The sequence shown here is derived from an EMBL/GenBank/DDBJ whole genome shotgun (WGS) entry which is preliminary data.</text>
</comment>
<dbReference type="EMBL" id="LMCB01000022">
    <property type="protein sequence ID" value="KZL18383.1"/>
    <property type="molecule type" value="Genomic_DNA"/>
</dbReference>